<feature type="domain" description="ZP" evidence="1">
    <location>
        <begin position="1"/>
        <end position="119"/>
    </location>
</feature>
<organism evidence="4">
    <name type="scientific">Anisakis simplex</name>
    <name type="common">Herring worm</name>
    <dbReference type="NCBI Taxonomy" id="6269"/>
    <lineage>
        <taxon>Eukaryota</taxon>
        <taxon>Metazoa</taxon>
        <taxon>Ecdysozoa</taxon>
        <taxon>Nematoda</taxon>
        <taxon>Chromadorea</taxon>
        <taxon>Rhabditida</taxon>
        <taxon>Spirurina</taxon>
        <taxon>Ascaridomorpha</taxon>
        <taxon>Ascaridoidea</taxon>
        <taxon>Anisakidae</taxon>
        <taxon>Anisakis</taxon>
        <taxon>Anisakis simplex complex</taxon>
    </lineage>
</organism>
<dbReference type="Proteomes" id="UP000267096">
    <property type="component" value="Unassembled WGS sequence"/>
</dbReference>
<dbReference type="WBParaSite" id="ASIM_0000675701-mRNA-1">
    <property type="protein sequence ID" value="ASIM_0000675701-mRNA-1"/>
    <property type="gene ID" value="ASIM_0000675701"/>
</dbReference>
<dbReference type="EMBL" id="UYRR01014346">
    <property type="protein sequence ID" value="VDK27223.1"/>
    <property type="molecule type" value="Genomic_DNA"/>
</dbReference>
<dbReference type="PANTHER" id="PTHR46560:SF9">
    <property type="entry name" value="ZP DOMAIN-CONTAINING PROTEIN"/>
    <property type="match status" value="1"/>
</dbReference>
<evidence type="ECO:0000313" key="2">
    <source>
        <dbReference type="EMBL" id="VDK27223.1"/>
    </source>
</evidence>
<reference evidence="2 3" key="2">
    <citation type="submission" date="2018-11" db="EMBL/GenBank/DDBJ databases">
        <authorList>
            <consortium name="Pathogen Informatics"/>
        </authorList>
    </citation>
    <scope>NUCLEOTIDE SEQUENCE [LARGE SCALE GENOMIC DNA]</scope>
</reference>
<evidence type="ECO:0000313" key="4">
    <source>
        <dbReference type="WBParaSite" id="ASIM_0000675701-mRNA-1"/>
    </source>
</evidence>
<proteinExistence type="predicted"/>
<name>A0A0M3JGK2_ANISI</name>
<evidence type="ECO:0000259" key="1">
    <source>
        <dbReference type="PROSITE" id="PS51034"/>
    </source>
</evidence>
<accession>A0A0M3JGK2</accession>
<protein>
    <submittedName>
        <fullName evidence="4">ZP domain-containing protein</fullName>
    </submittedName>
</protein>
<dbReference type="PROSITE" id="PS51034">
    <property type="entry name" value="ZP_2"/>
    <property type="match status" value="1"/>
</dbReference>
<reference evidence="4" key="1">
    <citation type="submission" date="2017-02" db="UniProtKB">
        <authorList>
            <consortium name="WormBaseParasite"/>
        </authorList>
    </citation>
    <scope>IDENTIFICATION</scope>
</reference>
<sequence length="140" mass="15893">MEIVDGDEQAALNKVVVYGMPYSLRIVMNTSDAPQHFRVVNCRAHDATHKATVQLTNWNGCSLNYNLFSDFVYEENHATAQLPTMFRFPMNDVVQFECVMIICQDQADCNVSHFRNHFSLPAVILLLTDPATLGYRCPYG</sequence>
<dbReference type="InterPro" id="IPR001507">
    <property type="entry name" value="ZP_dom"/>
</dbReference>
<dbReference type="AlphaFoldDB" id="A0A0M3JGK2"/>
<keyword evidence="3" id="KW-1185">Reference proteome</keyword>
<evidence type="ECO:0000313" key="3">
    <source>
        <dbReference type="Proteomes" id="UP000267096"/>
    </source>
</evidence>
<gene>
    <name evidence="2" type="ORF">ASIM_LOCUS6536</name>
</gene>
<dbReference type="PANTHER" id="PTHR46560">
    <property type="entry name" value="CYPHER, ISOFORM B"/>
    <property type="match status" value="1"/>
</dbReference>